<evidence type="ECO:0000313" key="2">
    <source>
        <dbReference type="Proteomes" id="UP001157156"/>
    </source>
</evidence>
<dbReference type="InterPro" id="IPR021316">
    <property type="entry name" value="DUF2913"/>
</dbReference>
<dbReference type="Pfam" id="PF11140">
    <property type="entry name" value="DUF2913"/>
    <property type="match status" value="1"/>
</dbReference>
<sequence length="224" mass="25882">MNTNFELEKSMQYSQEIQRVVTSALLELKQQHQSGKLANTPITNTHFLARWVTKSIKSQEFDSCVKDDLIRWQKLSRSKGAGSELLATFERIERLYQHFLPADSEPKAIKDSDIEAFMDHMEAKGWEVVNEFELTEKTQIFADQPNSFVLCAKQCDDCFEGELLTKPMSFYVRGNHAAFVTEATEQGFLLHKQTDYKSIVKYHGEYLVYPYNIGPKLAEISMNY</sequence>
<reference evidence="2" key="1">
    <citation type="journal article" date="2019" name="Int. J. Syst. Evol. Microbiol.">
        <title>The Global Catalogue of Microorganisms (GCM) 10K type strain sequencing project: providing services to taxonomists for standard genome sequencing and annotation.</title>
        <authorList>
            <consortium name="The Broad Institute Genomics Platform"/>
            <consortium name="The Broad Institute Genome Sequencing Center for Infectious Disease"/>
            <person name="Wu L."/>
            <person name="Ma J."/>
        </authorList>
    </citation>
    <scope>NUCLEOTIDE SEQUENCE [LARGE SCALE GENOMIC DNA]</scope>
    <source>
        <strain evidence="2">NBRC 111146</strain>
    </source>
</reference>
<dbReference type="Proteomes" id="UP001157156">
    <property type="component" value="Unassembled WGS sequence"/>
</dbReference>
<proteinExistence type="predicted"/>
<keyword evidence="2" id="KW-1185">Reference proteome</keyword>
<protein>
    <recommendedName>
        <fullName evidence="3">DUF2913 family protein</fullName>
    </recommendedName>
</protein>
<dbReference type="EMBL" id="BSPV01000009">
    <property type="protein sequence ID" value="GLT15935.1"/>
    <property type="molecule type" value="Genomic_DNA"/>
</dbReference>
<organism evidence="1 2">
    <name type="scientific">Vibrio algivorus</name>
    <dbReference type="NCBI Taxonomy" id="1667024"/>
    <lineage>
        <taxon>Bacteria</taxon>
        <taxon>Pseudomonadati</taxon>
        <taxon>Pseudomonadota</taxon>
        <taxon>Gammaproteobacteria</taxon>
        <taxon>Vibrionales</taxon>
        <taxon>Vibrionaceae</taxon>
        <taxon>Vibrio</taxon>
    </lineage>
</organism>
<accession>A0ABQ6ETQ5</accession>
<gene>
    <name evidence="1" type="ORF">GCM10007931_29100</name>
</gene>
<evidence type="ECO:0008006" key="3">
    <source>
        <dbReference type="Google" id="ProtNLM"/>
    </source>
</evidence>
<name>A0ABQ6ETQ5_9VIBR</name>
<evidence type="ECO:0000313" key="1">
    <source>
        <dbReference type="EMBL" id="GLT15935.1"/>
    </source>
</evidence>
<comment type="caution">
    <text evidence="1">The sequence shown here is derived from an EMBL/GenBank/DDBJ whole genome shotgun (WGS) entry which is preliminary data.</text>
</comment>